<organism evidence="1 2">
    <name type="scientific">Cardiocondyla obscurior</name>
    <dbReference type="NCBI Taxonomy" id="286306"/>
    <lineage>
        <taxon>Eukaryota</taxon>
        <taxon>Metazoa</taxon>
        <taxon>Ecdysozoa</taxon>
        <taxon>Arthropoda</taxon>
        <taxon>Hexapoda</taxon>
        <taxon>Insecta</taxon>
        <taxon>Pterygota</taxon>
        <taxon>Neoptera</taxon>
        <taxon>Endopterygota</taxon>
        <taxon>Hymenoptera</taxon>
        <taxon>Apocrita</taxon>
        <taxon>Aculeata</taxon>
        <taxon>Formicoidea</taxon>
        <taxon>Formicidae</taxon>
        <taxon>Myrmicinae</taxon>
        <taxon>Cardiocondyla</taxon>
    </lineage>
</organism>
<evidence type="ECO:0000313" key="1">
    <source>
        <dbReference type="EMBL" id="KAL0110802.1"/>
    </source>
</evidence>
<sequence length="52" mass="6011">MRCENSPVMTKSDILRVAGREKESISFDTVINDTFLISFKYNRNKMSTLHVS</sequence>
<name>A0AAW2FA22_9HYME</name>
<protein>
    <submittedName>
        <fullName evidence="1">Uncharacterized protein</fullName>
    </submittedName>
</protein>
<proteinExistence type="predicted"/>
<reference evidence="1 2" key="1">
    <citation type="submission" date="2023-03" db="EMBL/GenBank/DDBJ databases">
        <title>High recombination rates correlate with genetic variation in Cardiocondyla obscurior ants.</title>
        <authorList>
            <person name="Errbii M."/>
        </authorList>
    </citation>
    <scope>NUCLEOTIDE SEQUENCE [LARGE SCALE GENOMIC DNA]</scope>
    <source>
        <strain evidence="1">Alpha-2009</strain>
        <tissue evidence="1">Whole body</tissue>
    </source>
</reference>
<accession>A0AAW2FA22</accession>
<keyword evidence="2" id="KW-1185">Reference proteome</keyword>
<dbReference type="EMBL" id="JADYXP020000014">
    <property type="protein sequence ID" value="KAL0110802.1"/>
    <property type="molecule type" value="Genomic_DNA"/>
</dbReference>
<comment type="caution">
    <text evidence="1">The sequence shown here is derived from an EMBL/GenBank/DDBJ whole genome shotgun (WGS) entry which is preliminary data.</text>
</comment>
<evidence type="ECO:0000313" key="2">
    <source>
        <dbReference type="Proteomes" id="UP001430953"/>
    </source>
</evidence>
<dbReference type="AlphaFoldDB" id="A0AAW2FA22"/>
<gene>
    <name evidence="1" type="ORF">PUN28_014034</name>
</gene>
<dbReference type="Proteomes" id="UP001430953">
    <property type="component" value="Unassembled WGS sequence"/>
</dbReference>